<dbReference type="Pfam" id="PF02023">
    <property type="entry name" value="SCAN"/>
    <property type="match status" value="1"/>
</dbReference>
<comment type="caution">
    <text evidence="4">The sequence shown here is derived from an EMBL/GenBank/DDBJ whole genome shotgun (WGS) entry which is preliminary data.</text>
</comment>
<keyword evidence="1" id="KW-0863">Zinc-finger</keyword>
<dbReference type="CDD" id="cd00303">
    <property type="entry name" value="retropepsin_like"/>
    <property type="match status" value="1"/>
</dbReference>
<dbReference type="GO" id="GO:0008270">
    <property type="term" value="F:zinc ion binding"/>
    <property type="evidence" value="ECO:0007669"/>
    <property type="project" value="UniProtKB-KW"/>
</dbReference>
<organism evidence="4 5">
    <name type="scientific">Petrolisthes cinctipes</name>
    <name type="common">Flat porcelain crab</name>
    <dbReference type="NCBI Taxonomy" id="88211"/>
    <lineage>
        <taxon>Eukaryota</taxon>
        <taxon>Metazoa</taxon>
        <taxon>Ecdysozoa</taxon>
        <taxon>Arthropoda</taxon>
        <taxon>Crustacea</taxon>
        <taxon>Multicrustacea</taxon>
        <taxon>Malacostraca</taxon>
        <taxon>Eumalacostraca</taxon>
        <taxon>Eucarida</taxon>
        <taxon>Decapoda</taxon>
        <taxon>Pleocyemata</taxon>
        <taxon>Anomura</taxon>
        <taxon>Galatheoidea</taxon>
        <taxon>Porcellanidae</taxon>
        <taxon>Petrolisthes</taxon>
    </lineage>
</organism>
<dbReference type="SUPFAM" id="SSF47353">
    <property type="entry name" value="Retrovirus capsid dimerization domain-like"/>
    <property type="match status" value="1"/>
</dbReference>
<evidence type="ECO:0000259" key="3">
    <source>
        <dbReference type="PROSITE" id="PS50158"/>
    </source>
</evidence>
<evidence type="ECO:0000256" key="2">
    <source>
        <dbReference type="SAM" id="MobiDB-lite"/>
    </source>
</evidence>
<dbReference type="Gene3D" id="1.10.4020.10">
    <property type="entry name" value="DNA breaking-rejoining enzymes"/>
    <property type="match status" value="1"/>
</dbReference>
<dbReference type="PANTHER" id="PTHR46888">
    <property type="entry name" value="ZINC KNUCKLE DOMAINCONTAINING PROTEIN-RELATED"/>
    <property type="match status" value="1"/>
</dbReference>
<evidence type="ECO:0000256" key="1">
    <source>
        <dbReference type="PROSITE-ProRule" id="PRU00047"/>
    </source>
</evidence>
<sequence>MYDLLVEVERVKLEREERAKDREAEERRLKLQLEFGRLQLEVRPDGGTESNSSVSIQAKAPSLPAFDETRDDLDSYLRRFELYAHTANWPPNSWAIVLSSYLTGAALDVYSLLSETDALSYKTVKIALMERFDCTEEGFRKKFRFGKPQRGESVAQFVTRLRNSLKRWVELSKCEQTYDGVTDLFIGEQFLQTCGKPLQIHMKERFPLTLKEMIAIAESYVQAHGGFVANAKTTHHQAKTAGGDPELKTGKHEGEASRDLSIRDKAVKCYRCGGMGHKSYTCQRGAKGKRITQASVCHVSELESKSSDQSSVVSELLGCGHKVEVVSALAKMPVLPGTMCGQEVDVLRDTGCSSVVVRKSLVPSDCFTGKQSLVRLADGQMTAYPLAEVSVKTPYFSGVVTAVCMDNPVYDLIIGNILGATPLQDVLIEETAAVTTRAAAKREALPRKKLKVLELTDNLRVDCEMMKREQEEDEGLMRWITTAREGKPLNKQDKTIAVLEKGLLYRIYVDDKQCKQQTTSKVEDCAIAVLDEEEPDTSPIVPPSTERKETWRHVKVNPELTESQQNEVWRSEAARRRAVALLRPTSDHLSSAYGINLPSVGRLDQL</sequence>
<dbReference type="InterPro" id="IPR003309">
    <property type="entry name" value="SCAN_dom"/>
</dbReference>
<feature type="domain" description="CCHC-type" evidence="3">
    <location>
        <begin position="268"/>
        <end position="284"/>
    </location>
</feature>
<evidence type="ECO:0000313" key="4">
    <source>
        <dbReference type="EMBL" id="KAK3895902.1"/>
    </source>
</evidence>
<dbReference type="AlphaFoldDB" id="A0AAE1GNN4"/>
<dbReference type="Proteomes" id="UP001286313">
    <property type="component" value="Unassembled WGS sequence"/>
</dbReference>
<evidence type="ECO:0000313" key="5">
    <source>
        <dbReference type="Proteomes" id="UP001286313"/>
    </source>
</evidence>
<dbReference type="EMBL" id="JAWQEG010000028">
    <property type="protein sequence ID" value="KAK3895902.1"/>
    <property type="molecule type" value="Genomic_DNA"/>
</dbReference>
<feature type="region of interest" description="Disordered" evidence="2">
    <location>
        <begin position="234"/>
        <end position="257"/>
    </location>
</feature>
<gene>
    <name evidence="4" type="ORF">Pcinc_000402</name>
</gene>
<keyword evidence="5" id="KW-1185">Reference proteome</keyword>
<keyword evidence="1" id="KW-0479">Metal-binding</keyword>
<accession>A0AAE1GNN4</accession>
<dbReference type="GO" id="GO:0003676">
    <property type="term" value="F:nucleic acid binding"/>
    <property type="evidence" value="ECO:0007669"/>
    <property type="project" value="InterPro"/>
</dbReference>
<protein>
    <recommendedName>
        <fullName evidence="3">CCHC-type domain-containing protein</fullName>
    </recommendedName>
</protein>
<dbReference type="InterPro" id="IPR038269">
    <property type="entry name" value="SCAN_sf"/>
</dbReference>
<dbReference type="PANTHER" id="PTHR46888:SF1">
    <property type="entry name" value="RIBONUCLEASE H"/>
    <property type="match status" value="1"/>
</dbReference>
<name>A0AAE1GNN4_PETCI</name>
<feature type="compositionally biased region" description="Basic and acidic residues" evidence="2">
    <location>
        <begin position="245"/>
        <end position="257"/>
    </location>
</feature>
<reference evidence="4" key="1">
    <citation type="submission" date="2023-10" db="EMBL/GenBank/DDBJ databases">
        <title>Genome assemblies of two species of porcelain crab, Petrolisthes cinctipes and Petrolisthes manimaculis (Anomura: Porcellanidae).</title>
        <authorList>
            <person name="Angst P."/>
        </authorList>
    </citation>
    <scope>NUCLEOTIDE SEQUENCE</scope>
    <source>
        <strain evidence="4">PB745_01</strain>
        <tissue evidence="4">Gill</tissue>
    </source>
</reference>
<dbReference type="PROSITE" id="PS50158">
    <property type="entry name" value="ZF_CCHC"/>
    <property type="match status" value="1"/>
</dbReference>
<keyword evidence="1" id="KW-0862">Zinc</keyword>
<dbReference type="InterPro" id="IPR001878">
    <property type="entry name" value="Znf_CCHC"/>
</dbReference>
<proteinExistence type="predicted"/>